<dbReference type="Proteomes" id="UP001631969">
    <property type="component" value="Unassembled WGS sequence"/>
</dbReference>
<dbReference type="EMBL" id="JBJURJ010000006">
    <property type="protein sequence ID" value="MFM9328842.1"/>
    <property type="molecule type" value="Genomic_DNA"/>
</dbReference>
<comment type="caution">
    <text evidence="1">The sequence shown here is derived from an EMBL/GenBank/DDBJ whole genome shotgun (WGS) entry which is preliminary data.</text>
</comment>
<name>A0ACC7P3F7_9BACL</name>
<organism evidence="1 2">
    <name type="scientific">Paenibacillus mesotrionivorans</name>
    <dbReference type="NCBI Taxonomy" id="3160968"/>
    <lineage>
        <taxon>Bacteria</taxon>
        <taxon>Bacillati</taxon>
        <taxon>Bacillota</taxon>
        <taxon>Bacilli</taxon>
        <taxon>Bacillales</taxon>
        <taxon>Paenibacillaceae</taxon>
        <taxon>Paenibacillus</taxon>
    </lineage>
</organism>
<proteinExistence type="predicted"/>
<evidence type="ECO:0000313" key="1">
    <source>
        <dbReference type="EMBL" id="MFM9328842.1"/>
    </source>
</evidence>
<keyword evidence="2" id="KW-1185">Reference proteome</keyword>
<reference evidence="1" key="1">
    <citation type="submission" date="2024-12" db="EMBL/GenBank/DDBJ databases">
        <authorList>
            <person name="Wu N."/>
        </authorList>
    </citation>
    <scope>NUCLEOTIDE SEQUENCE</scope>
    <source>
        <strain evidence="1">P15</strain>
    </source>
</reference>
<sequence>MKQEQQRGIALALGGGGVTGCCHAGVVRALEEEGIPVQAVAGTSAGALAAAMVACGATARELAVLTSRLSARLMDVDYAGLACRWLAPKGSLPGLIRGKRLAKLLEELLGDRRIGELQLPFAVAATDLAAGCQVLFANRPAETGILGPHCEVVPDGSLAHAVMASMSIPGIFRPVRMGERLLVDGGLMDNCPAAALKAMGAKRIVAVDLVTVAPLHLSKWSFSSILSRSVSLGLHRMSQADSGYPELILSPELGSIGILDFPCADRCMELGYECAKANMDSIRKVAEGG</sequence>
<protein>
    <submittedName>
        <fullName evidence="1">Patatin-like phospholipase family protein</fullName>
    </submittedName>
</protein>
<accession>A0ACC7P3F7</accession>
<evidence type="ECO:0000313" key="2">
    <source>
        <dbReference type="Proteomes" id="UP001631969"/>
    </source>
</evidence>
<gene>
    <name evidence="1" type="ORF">ACI1P1_11120</name>
</gene>